<proteinExistence type="predicted"/>
<name>A0A8S3YWN9_9EUPU</name>
<keyword evidence="1" id="KW-1133">Transmembrane helix</keyword>
<dbReference type="EMBL" id="CAJHNH020001122">
    <property type="protein sequence ID" value="CAG5121617.1"/>
    <property type="molecule type" value="Genomic_DNA"/>
</dbReference>
<keyword evidence="1" id="KW-0472">Membrane</keyword>
<protein>
    <submittedName>
        <fullName evidence="2">Uncharacterized protein</fullName>
    </submittedName>
</protein>
<comment type="caution">
    <text evidence="2">The sequence shown here is derived from an EMBL/GenBank/DDBJ whole genome shotgun (WGS) entry which is preliminary data.</text>
</comment>
<dbReference type="AlphaFoldDB" id="A0A8S3YWN9"/>
<keyword evidence="3" id="KW-1185">Reference proteome</keyword>
<dbReference type="Proteomes" id="UP000678393">
    <property type="component" value="Unassembled WGS sequence"/>
</dbReference>
<feature type="non-terminal residue" evidence="2">
    <location>
        <position position="1"/>
    </location>
</feature>
<feature type="transmembrane region" description="Helical" evidence="1">
    <location>
        <begin position="39"/>
        <end position="58"/>
    </location>
</feature>
<organism evidence="2 3">
    <name type="scientific">Candidula unifasciata</name>
    <dbReference type="NCBI Taxonomy" id="100452"/>
    <lineage>
        <taxon>Eukaryota</taxon>
        <taxon>Metazoa</taxon>
        <taxon>Spiralia</taxon>
        <taxon>Lophotrochozoa</taxon>
        <taxon>Mollusca</taxon>
        <taxon>Gastropoda</taxon>
        <taxon>Heterobranchia</taxon>
        <taxon>Euthyneura</taxon>
        <taxon>Panpulmonata</taxon>
        <taxon>Eupulmonata</taxon>
        <taxon>Stylommatophora</taxon>
        <taxon>Helicina</taxon>
        <taxon>Helicoidea</taxon>
        <taxon>Geomitridae</taxon>
        <taxon>Candidula</taxon>
    </lineage>
</organism>
<feature type="non-terminal residue" evidence="2">
    <location>
        <position position="84"/>
    </location>
</feature>
<evidence type="ECO:0000256" key="1">
    <source>
        <dbReference type="SAM" id="Phobius"/>
    </source>
</evidence>
<gene>
    <name evidence="2" type="ORF">CUNI_LOCUS7175</name>
</gene>
<sequence length="84" mass="9648">MYFATTLMTTANIDNLFNESVYHLPDVCLSHHKLISDEWLHICFWLVFAVLCQLIDIFGTITNVVNIICFVKQGFKDPVNVSLL</sequence>
<reference evidence="2" key="1">
    <citation type="submission" date="2021-04" db="EMBL/GenBank/DDBJ databases">
        <authorList>
            <consortium name="Molecular Ecology Group"/>
        </authorList>
    </citation>
    <scope>NUCLEOTIDE SEQUENCE</scope>
</reference>
<accession>A0A8S3YWN9</accession>
<evidence type="ECO:0000313" key="3">
    <source>
        <dbReference type="Proteomes" id="UP000678393"/>
    </source>
</evidence>
<keyword evidence="1" id="KW-0812">Transmembrane</keyword>
<evidence type="ECO:0000313" key="2">
    <source>
        <dbReference type="EMBL" id="CAG5121617.1"/>
    </source>
</evidence>